<evidence type="ECO:0000256" key="1">
    <source>
        <dbReference type="SAM" id="Phobius"/>
    </source>
</evidence>
<dbReference type="Proteomes" id="UP000269154">
    <property type="component" value="Unassembled WGS sequence"/>
</dbReference>
<feature type="transmembrane region" description="Helical" evidence="1">
    <location>
        <begin position="127"/>
        <end position="150"/>
    </location>
</feature>
<protein>
    <submittedName>
        <fullName evidence="2">Uncharacterized protein</fullName>
    </submittedName>
</protein>
<dbReference type="RefSeq" id="WP_124144961.1">
    <property type="nucleotide sequence ID" value="NZ_CAWOKI010000059.1"/>
</dbReference>
<keyword evidence="1" id="KW-0812">Transmembrane</keyword>
<evidence type="ECO:0000313" key="2">
    <source>
        <dbReference type="EMBL" id="RQH17186.1"/>
    </source>
</evidence>
<reference evidence="2 3" key="1">
    <citation type="journal article" date="2018" name="ACS Chem. Biol.">
        <title>Ketoreductase domain dysfunction expands chemodiversity: malyngamide biosynthesis in the cyanobacterium Okeania hirsuta.</title>
        <authorList>
            <person name="Moss N.A."/>
            <person name="Leao T."/>
            <person name="Rankin M."/>
            <person name="McCullough T.M."/>
            <person name="Qu P."/>
            <person name="Korobeynikov A."/>
            <person name="Smith J.L."/>
            <person name="Gerwick L."/>
            <person name="Gerwick W.H."/>
        </authorList>
    </citation>
    <scope>NUCLEOTIDE SEQUENCE [LARGE SCALE GENOMIC DNA]</scope>
    <source>
        <strain evidence="2 3">PAB10Feb10-1</strain>
    </source>
</reference>
<evidence type="ECO:0000313" key="3">
    <source>
        <dbReference type="Proteomes" id="UP000269154"/>
    </source>
</evidence>
<organism evidence="2 3">
    <name type="scientific">Okeania hirsuta</name>
    <dbReference type="NCBI Taxonomy" id="1458930"/>
    <lineage>
        <taxon>Bacteria</taxon>
        <taxon>Bacillati</taxon>
        <taxon>Cyanobacteriota</taxon>
        <taxon>Cyanophyceae</taxon>
        <taxon>Oscillatoriophycideae</taxon>
        <taxon>Oscillatoriales</taxon>
        <taxon>Microcoleaceae</taxon>
        <taxon>Okeania</taxon>
    </lineage>
</organism>
<name>A0A3N6QPC9_9CYAN</name>
<keyword evidence="3" id="KW-1185">Reference proteome</keyword>
<dbReference type="OrthoDB" id="560533at2"/>
<comment type="caution">
    <text evidence="2">The sequence shown here is derived from an EMBL/GenBank/DDBJ whole genome shotgun (WGS) entry which is preliminary data.</text>
</comment>
<feature type="transmembrane region" description="Helical" evidence="1">
    <location>
        <begin position="83"/>
        <end position="107"/>
    </location>
</feature>
<accession>A0A3N6QPC9</accession>
<sequence length="168" mass="19405">MCNSQNINKDLSVEEVYTCPVCYHGQISAMILMDAFACNFCNHIFTADLVKQSLKIVDSSSNLSWRWNGRNWKVDHPNVELNWVIKLLAVAFVILPTTLIGLTAYFYPPIPGTPLCWLPRVWTGLTFLFHLLIIVNIFIDYYQFPVRLYLKAVGRYLWLRISPQNSST</sequence>
<proteinExistence type="predicted"/>
<dbReference type="EMBL" id="RCBY01000516">
    <property type="protein sequence ID" value="RQH17186.1"/>
    <property type="molecule type" value="Genomic_DNA"/>
</dbReference>
<gene>
    <name evidence="2" type="ORF">D5R40_33515</name>
</gene>
<dbReference type="AlphaFoldDB" id="A0A3N6QPC9"/>
<keyword evidence="1" id="KW-0472">Membrane</keyword>
<keyword evidence="1" id="KW-1133">Transmembrane helix</keyword>